<keyword evidence="5" id="KW-1185">Reference proteome</keyword>
<dbReference type="RefSeq" id="XP_002958175.1">
    <property type="nucleotide sequence ID" value="XM_002958129.1"/>
</dbReference>
<evidence type="ECO:0000313" key="4">
    <source>
        <dbReference type="EMBL" id="EFJ40800.1"/>
    </source>
</evidence>
<reference evidence="4 5" key="1">
    <citation type="journal article" date="2010" name="Science">
        <title>Genomic analysis of organismal complexity in the multicellular green alga Volvox carteri.</title>
        <authorList>
            <person name="Prochnik S.E."/>
            <person name="Umen J."/>
            <person name="Nedelcu A.M."/>
            <person name="Hallmann A."/>
            <person name="Miller S.M."/>
            <person name="Nishii I."/>
            <person name="Ferris P."/>
            <person name="Kuo A."/>
            <person name="Mitros T."/>
            <person name="Fritz-Laylin L.K."/>
            <person name="Hellsten U."/>
            <person name="Chapman J."/>
            <person name="Simakov O."/>
            <person name="Rensing S.A."/>
            <person name="Terry A."/>
            <person name="Pangilinan J."/>
            <person name="Kapitonov V."/>
            <person name="Jurka J."/>
            <person name="Salamov A."/>
            <person name="Shapiro H."/>
            <person name="Schmutz J."/>
            <person name="Grimwood J."/>
            <person name="Lindquist E."/>
            <person name="Lucas S."/>
            <person name="Grigoriev I.V."/>
            <person name="Schmitt R."/>
            <person name="Kirk D."/>
            <person name="Rokhsar D.S."/>
        </authorList>
    </citation>
    <scope>NUCLEOTIDE SEQUENCE [LARGE SCALE GENOMIC DNA]</scope>
    <source>
        <strain evidence="5">f. Nagariensis / Eve</strain>
    </source>
</reference>
<dbReference type="PROSITE" id="PS51221">
    <property type="entry name" value="TTL"/>
    <property type="match status" value="1"/>
</dbReference>
<name>D8UHN5_VOLCA</name>
<dbReference type="Proteomes" id="UP000001058">
    <property type="component" value="Unassembled WGS sequence"/>
</dbReference>
<dbReference type="InterPro" id="IPR004344">
    <property type="entry name" value="TTL/TTLL_fam"/>
</dbReference>
<sequence>QSEMWDLFWSDLSVSSDRVQRLLPFQRLNHFPGMMEICRKAALSRHLARMATKLPSEYRFYPTSLVLPDQLDELMTALKRNKARADAAETAGRGIALVQYPQQLAEAGDVGNCVAQSYVTSPLLLEGFKFDLRVYALVMSVDPLRIHLYDEGLARLATEPYMPPSSSNLRTTTMHLTNYAVNKAAAGFVSADAAPAGGGSKRPMSAVLAQLAAQYGTTQEALQSSIADVVNKTVMAIQPLLAHTASAADPTAPCGCPPSLCFEVLGFDILFDTQLQPWLLEVNHSPSFASDSRLDRAVKGEMLARTLEMLGQQPNARRLFLEVDCGWGEGRGKGGKGGERRIRVCFSVGTR</sequence>
<evidence type="ECO:0000313" key="5">
    <source>
        <dbReference type="Proteomes" id="UP000001058"/>
    </source>
</evidence>
<dbReference type="KEGG" id="vcn:VOLCADRAFT_69077"/>
<keyword evidence="3" id="KW-0067">ATP-binding</keyword>
<dbReference type="OrthoDB" id="202825at2759"/>
<dbReference type="STRING" id="3068.D8UHN5"/>
<dbReference type="EMBL" id="GL378407">
    <property type="protein sequence ID" value="EFJ40800.1"/>
    <property type="molecule type" value="Genomic_DNA"/>
</dbReference>
<dbReference type="GO" id="GO:0015631">
    <property type="term" value="F:tubulin binding"/>
    <property type="evidence" value="ECO:0007669"/>
    <property type="project" value="TreeGrafter"/>
</dbReference>
<proteinExistence type="predicted"/>
<gene>
    <name evidence="4" type="primary">ttlF</name>
    <name evidence="4" type="ORF">VOLCADRAFT_69077</name>
</gene>
<evidence type="ECO:0000256" key="3">
    <source>
        <dbReference type="ARBA" id="ARBA00022840"/>
    </source>
</evidence>
<dbReference type="GO" id="GO:0005524">
    <property type="term" value="F:ATP binding"/>
    <property type="evidence" value="ECO:0007669"/>
    <property type="project" value="UniProtKB-KW"/>
</dbReference>
<dbReference type="GO" id="GO:0036064">
    <property type="term" value="C:ciliary basal body"/>
    <property type="evidence" value="ECO:0007669"/>
    <property type="project" value="TreeGrafter"/>
</dbReference>
<organism evidence="5">
    <name type="scientific">Volvox carteri f. nagariensis</name>
    <dbReference type="NCBI Taxonomy" id="3068"/>
    <lineage>
        <taxon>Eukaryota</taxon>
        <taxon>Viridiplantae</taxon>
        <taxon>Chlorophyta</taxon>
        <taxon>core chlorophytes</taxon>
        <taxon>Chlorophyceae</taxon>
        <taxon>CS clade</taxon>
        <taxon>Chlamydomonadales</taxon>
        <taxon>Volvocaceae</taxon>
        <taxon>Volvox</taxon>
    </lineage>
</organism>
<dbReference type="AlphaFoldDB" id="D8UHN5"/>
<evidence type="ECO:0000256" key="1">
    <source>
        <dbReference type="ARBA" id="ARBA00022598"/>
    </source>
</evidence>
<protein>
    <submittedName>
        <fullName evidence="4">Uncharacterized protein ttlF</fullName>
    </submittedName>
</protein>
<accession>D8UHN5</accession>
<keyword evidence="1" id="KW-0436">Ligase</keyword>
<dbReference type="GO" id="GO:0070740">
    <property type="term" value="F:tubulin-glutamic acid ligase activity"/>
    <property type="evidence" value="ECO:0007669"/>
    <property type="project" value="TreeGrafter"/>
</dbReference>
<dbReference type="PANTHER" id="PTHR12241">
    <property type="entry name" value="TUBULIN POLYGLUTAMYLASE"/>
    <property type="match status" value="1"/>
</dbReference>
<feature type="non-terminal residue" evidence="4">
    <location>
        <position position="1"/>
    </location>
</feature>
<dbReference type="Gene3D" id="3.30.470.20">
    <property type="entry name" value="ATP-grasp fold, B domain"/>
    <property type="match status" value="1"/>
</dbReference>
<keyword evidence="2" id="KW-0547">Nucleotide-binding</keyword>
<dbReference type="InParanoid" id="D8UHN5"/>
<dbReference type="GO" id="GO:0000226">
    <property type="term" value="P:microtubule cytoskeleton organization"/>
    <property type="evidence" value="ECO:0007669"/>
    <property type="project" value="TreeGrafter"/>
</dbReference>
<dbReference type="Pfam" id="PF03133">
    <property type="entry name" value="TTL"/>
    <property type="match status" value="1"/>
</dbReference>
<dbReference type="PANTHER" id="PTHR12241:SF147">
    <property type="entry name" value="TUBULIN POLYGLUTAMYLASE TTLL7"/>
    <property type="match status" value="1"/>
</dbReference>
<dbReference type="SUPFAM" id="SSF56059">
    <property type="entry name" value="Glutathione synthetase ATP-binding domain-like"/>
    <property type="match status" value="1"/>
</dbReference>
<dbReference type="GeneID" id="9623272"/>
<evidence type="ECO:0000256" key="2">
    <source>
        <dbReference type="ARBA" id="ARBA00022741"/>
    </source>
</evidence>
<dbReference type="eggNOG" id="KOG2158">
    <property type="taxonomic scope" value="Eukaryota"/>
</dbReference>